<evidence type="ECO:0000256" key="1">
    <source>
        <dbReference type="ARBA" id="ARBA00023002"/>
    </source>
</evidence>
<feature type="domain" description="Luciferase-like" evidence="3">
    <location>
        <begin position="1"/>
        <end position="306"/>
    </location>
</feature>
<dbReference type="InterPro" id="IPR050766">
    <property type="entry name" value="Bact_Lucif_Oxidored"/>
</dbReference>
<dbReference type="InterPro" id="IPR036661">
    <property type="entry name" value="Luciferase-like_sf"/>
</dbReference>
<reference evidence="4 5" key="1">
    <citation type="submission" date="2016-09" db="EMBL/GenBank/DDBJ databases">
        <title>Complete genome sequence of microbes from the polar regions.</title>
        <authorList>
            <person name="Liao L."/>
            <person name="Chen B."/>
        </authorList>
    </citation>
    <scope>NUCLEOTIDE SEQUENCE [LARGE SCALE GENOMIC DNA]</scope>
    <source>
        <strain evidence="4 5">ZS314</strain>
    </source>
</reference>
<dbReference type="EMBL" id="CP017146">
    <property type="protein sequence ID" value="QHO69545.1"/>
    <property type="molecule type" value="Genomic_DNA"/>
</dbReference>
<dbReference type="AlphaFoldDB" id="A0A7L5AID5"/>
<evidence type="ECO:0000313" key="5">
    <source>
        <dbReference type="Proteomes" id="UP000464507"/>
    </source>
</evidence>
<dbReference type="OrthoDB" id="9776438at2"/>
<dbReference type="InterPro" id="IPR011251">
    <property type="entry name" value="Luciferase-like_dom"/>
</dbReference>
<dbReference type="RefSeq" id="WP_161885919.1">
    <property type="nucleotide sequence ID" value="NZ_CP017146.1"/>
</dbReference>
<evidence type="ECO:0000256" key="2">
    <source>
        <dbReference type="ARBA" id="ARBA00023033"/>
    </source>
</evidence>
<dbReference type="SUPFAM" id="SSF51679">
    <property type="entry name" value="Bacterial luciferase-like"/>
    <property type="match status" value="1"/>
</dbReference>
<dbReference type="GO" id="GO:0004497">
    <property type="term" value="F:monooxygenase activity"/>
    <property type="evidence" value="ECO:0007669"/>
    <property type="project" value="UniProtKB-KW"/>
</dbReference>
<name>A0A7L5AID5_9MICO</name>
<dbReference type="GO" id="GO:0016705">
    <property type="term" value="F:oxidoreductase activity, acting on paired donors, with incorporation or reduction of molecular oxygen"/>
    <property type="evidence" value="ECO:0007669"/>
    <property type="project" value="InterPro"/>
</dbReference>
<protein>
    <submittedName>
        <fullName evidence="4">Luciferase</fullName>
    </submittedName>
</protein>
<dbReference type="Gene3D" id="3.20.20.30">
    <property type="entry name" value="Luciferase-like domain"/>
    <property type="match status" value="1"/>
</dbReference>
<evidence type="ECO:0000259" key="3">
    <source>
        <dbReference type="Pfam" id="PF00296"/>
    </source>
</evidence>
<dbReference type="PANTHER" id="PTHR30137">
    <property type="entry name" value="LUCIFERASE-LIKE MONOOXYGENASE"/>
    <property type="match status" value="1"/>
</dbReference>
<keyword evidence="2" id="KW-0503">Monooxygenase</keyword>
<dbReference type="Pfam" id="PF00296">
    <property type="entry name" value="Bac_luciferase"/>
    <property type="match status" value="1"/>
</dbReference>
<gene>
    <name evidence="4" type="ORF">BHD05_07710</name>
</gene>
<sequence>MEFGIYSFGDIDLDPTTSQGVGAEQQLANTIERIKLADRAGLDYFGLGEHHRPDYAISAPATVLAAAAAVTERIRIGSAVTVLSTEDPVRVFQQFSTIDLLSHGRAELVAGRGSFIESFPLFGANLADYDALYAEKLELLLALNESERITWQGQFRPPLDDALILPRPIGTPENPGKLDIWIATGGNPQSSARAGMLGLPVSYAIIGGYPERFAPLFDLYRRAATQSGHDVSTLTTAIAGPGFIGTGSKAAKDAFFPYWATSMSRISKERGFPTPTRESYDEMTGPRGAIFGGSPNEVADKIIATHGHLGNDRVGLQMDWSGVPQPLMMQSIELFATEVAPQVNKELGARKQPVPIG</sequence>
<proteinExistence type="predicted"/>
<accession>A0A7L5AID5</accession>
<organism evidence="4 5">
    <name type="scientific">Marisediminicola antarctica</name>
    <dbReference type="NCBI Taxonomy" id="674079"/>
    <lineage>
        <taxon>Bacteria</taxon>
        <taxon>Bacillati</taxon>
        <taxon>Actinomycetota</taxon>
        <taxon>Actinomycetes</taxon>
        <taxon>Micrococcales</taxon>
        <taxon>Microbacteriaceae</taxon>
        <taxon>Marisediminicola</taxon>
    </lineage>
</organism>
<evidence type="ECO:0000313" key="4">
    <source>
        <dbReference type="EMBL" id="QHO69545.1"/>
    </source>
</evidence>
<keyword evidence="5" id="KW-1185">Reference proteome</keyword>
<dbReference type="GO" id="GO:0005829">
    <property type="term" value="C:cytosol"/>
    <property type="evidence" value="ECO:0007669"/>
    <property type="project" value="TreeGrafter"/>
</dbReference>
<dbReference type="Proteomes" id="UP000464507">
    <property type="component" value="Chromosome"/>
</dbReference>
<dbReference type="KEGG" id="mant:BHD05_07710"/>
<dbReference type="PANTHER" id="PTHR30137:SF8">
    <property type="entry name" value="BLR5498 PROTEIN"/>
    <property type="match status" value="1"/>
</dbReference>
<keyword evidence="1" id="KW-0560">Oxidoreductase</keyword>